<evidence type="ECO:0000313" key="3">
    <source>
        <dbReference type="Proteomes" id="UP000014760"/>
    </source>
</evidence>
<gene>
    <name evidence="1" type="ORF">CAPTEDRAFT_192141</name>
</gene>
<reference evidence="3" key="1">
    <citation type="submission" date="2012-12" db="EMBL/GenBank/DDBJ databases">
        <authorList>
            <person name="Hellsten U."/>
            <person name="Grimwood J."/>
            <person name="Chapman J.A."/>
            <person name="Shapiro H."/>
            <person name="Aerts A."/>
            <person name="Otillar R.P."/>
            <person name="Terry A.Y."/>
            <person name="Boore J.L."/>
            <person name="Simakov O."/>
            <person name="Marletaz F."/>
            <person name="Cho S.-J."/>
            <person name="Edsinger-Gonzales E."/>
            <person name="Havlak P."/>
            <person name="Kuo D.-H."/>
            <person name="Larsson T."/>
            <person name="Lv J."/>
            <person name="Arendt D."/>
            <person name="Savage R."/>
            <person name="Osoegawa K."/>
            <person name="de Jong P."/>
            <person name="Lindberg D.R."/>
            <person name="Seaver E.C."/>
            <person name="Weisblat D.A."/>
            <person name="Putnam N.H."/>
            <person name="Grigoriev I.V."/>
            <person name="Rokhsar D.S."/>
        </authorList>
    </citation>
    <scope>NUCLEOTIDE SEQUENCE</scope>
    <source>
        <strain evidence="3">I ESC-2004</strain>
    </source>
</reference>
<dbReference type="HOGENOM" id="CLU_1290038_0_0_1"/>
<evidence type="ECO:0000313" key="1">
    <source>
        <dbReference type="EMBL" id="ELU15046.1"/>
    </source>
</evidence>
<accession>R7VFG7</accession>
<reference evidence="1 3" key="2">
    <citation type="journal article" date="2013" name="Nature">
        <title>Insights into bilaterian evolution from three spiralian genomes.</title>
        <authorList>
            <person name="Simakov O."/>
            <person name="Marletaz F."/>
            <person name="Cho S.J."/>
            <person name="Edsinger-Gonzales E."/>
            <person name="Havlak P."/>
            <person name="Hellsten U."/>
            <person name="Kuo D.H."/>
            <person name="Larsson T."/>
            <person name="Lv J."/>
            <person name="Arendt D."/>
            <person name="Savage R."/>
            <person name="Osoegawa K."/>
            <person name="de Jong P."/>
            <person name="Grimwood J."/>
            <person name="Chapman J.A."/>
            <person name="Shapiro H."/>
            <person name="Aerts A."/>
            <person name="Otillar R.P."/>
            <person name="Terry A.Y."/>
            <person name="Boore J.L."/>
            <person name="Grigoriev I.V."/>
            <person name="Lindberg D.R."/>
            <person name="Seaver E.C."/>
            <person name="Weisblat D.A."/>
            <person name="Putnam N.H."/>
            <person name="Rokhsar D.S."/>
        </authorList>
    </citation>
    <scope>NUCLEOTIDE SEQUENCE</scope>
    <source>
        <strain evidence="1 3">I ESC-2004</strain>
    </source>
</reference>
<dbReference type="EnsemblMetazoa" id="CapteT192141">
    <property type="protein sequence ID" value="CapteP192141"/>
    <property type="gene ID" value="CapteG192141"/>
</dbReference>
<keyword evidence="3" id="KW-1185">Reference proteome</keyword>
<dbReference type="Proteomes" id="UP000014760">
    <property type="component" value="Unassembled WGS sequence"/>
</dbReference>
<dbReference type="AlphaFoldDB" id="R7VFG7"/>
<dbReference type="EMBL" id="AMQN01004639">
    <property type="status" value="NOT_ANNOTATED_CDS"/>
    <property type="molecule type" value="Genomic_DNA"/>
</dbReference>
<protein>
    <submittedName>
        <fullName evidence="1 2">Uncharacterized protein</fullName>
    </submittedName>
</protein>
<proteinExistence type="predicted"/>
<organism evidence="1">
    <name type="scientific">Capitella teleta</name>
    <name type="common">Polychaete worm</name>
    <dbReference type="NCBI Taxonomy" id="283909"/>
    <lineage>
        <taxon>Eukaryota</taxon>
        <taxon>Metazoa</taxon>
        <taxon>Spiralia</taxon>
        <taxon>Lophotrochozoa</taxon>
        <taxon>Annelida</taxon>
        <taxon>Polychaeta</taxon>
        <taxon>Sedentaria</taxon>
        <taxon>Scolecida</taxon>
        <taxon>Capitellidae</taxon>
        <taxon>Capitella</taxon>
    </lineage>
</organism>
<name>R7VFG7_CAPTE</name>
<evidence type="ECO:0000313" key="2">
    <source>
        <dbReference type="EnsemblMetazoa" id="CapteP192141"/>
    </source>
</evidence>
<reference evidence="2" key="3">
    <citation type="submission" date="2015-06" db="UniProtKB">
        <authorList>
            <consortium name="EnsemblMetazoa"/>
        </authorList>
    </citation>
    <scope>IDENTIFICATION</scope>
</reference>
<dbReference type="EMBL" id="KB294061">
    <property type="protein sequence ID" value="ELU15046.1"/>
    <property type="molecule type" value="Genomic_DNA"/>
</dbReference>
<sequence length="214" mass="24211">MEGAGWVFISLEAMNGAHWVNHQSGSKEGGWLGLHRSGNDEGGWLGHSSPSRMSTKYKCISEFDKLIRGGFVGVWKVYSIRYATAWGASMYGAGAIVWKRAEAKSLEVMQMLENFSKTVSRKLFTETVFASFLIQTMFTYQLYEYMSSVWNAVVQGEFGWSTFEEREVKAKMALVRKILWGGSLVAEVGRVLAQATNKWWNSHVIKGLKYYDLT</sequence>